<dbReference type="VEuPathDB" id="FungiDB:SCHCODRAFT_01176407"/>
<dbReference type="GO" id="GO:0008270">
    <property type="term" value="F:zinc ion binding"/>
    <property type="evidence" value="ECO:0007669"/>
    <property type="project" value="UniProtKB-KW"/>
</dbReference>
<dbReference type="InterPro" id="IPR001841">
    <property type="entry name" value="Znf_RING"/>
</dbReference>
<organism evidence="6">
    <name type="scientific">Schizophyllum commune (strain H4-8 / FGSC 9210)</name>
    <name type="common">Split gill fungus</name>
    <dbReference type="NCBI Taxonomy" id="578458"/>
    <lineage>
        <taxon>Eukaryota</taxon>
        <taxon>Fungi</taxon>
        <taxon>Dikarya</taxon>
        <taxon>Basidiomycota</taxon>
        <taxon>Agaricomycotina</taxon>
        <taxon>Agaricomycetes</taxon>
        <taxon>Agaricomycetidae</taxon>
        <taxon>Agaricales</taxon>
        <taxon>Schizophyllaceae</taxon>
        <taxon>Schizophyllum</taxon>
    </lineage>
</organism>
<evidence type="ECO:0000256" key="3">
    <source>
        <dbReference type="SAM" id="MobiDB-lite"/>
    </source>
</evidence>
<dbReference type="OMA" id="KGSVEPH"/>
<dbReference type="PROSITE" id="PS50089">
    <property type="entry name" value="ZF_RING_2"/>
    <property type="match status" value="1"/>
</dbReference>
<evidence type="ECO:0000256" key="2">
    <source>
        <dbReference type="SAM" id="Coils"/>
    </source>
</evidence>
<dbReference type="Proteomes" id="UP000007431">
    <property type="component" value="Unassembled WGS sequence"/>
</dbReference>
<proteinExistence type="predicted"/>
<keyword evidence="1" id="KW-0479">Metal-binding</keyword>
<reference evidence="5 6" key="1">
    <citation type="journal article" date="2010" name="Nat. Biotechnol.">
        <title>Genome sequence of the model mushroom Schizophyllum commune.</title>
        <authorList>
            <person name="Ohm R.A."/>
            <person name="de Jong J.F."/>
            <person name="Lugones L.G."/>
            <person name="Aerts A."/>
            <person name="Kothe E."/>
            <person name="Stajich J.E."/>
            <person name="de Vries R.P."/>
            <person name="Record E."/>
            <person name="Levasseur A."/>
            <person name="Baker S.E."/>
            <person name="Bartholomew K.A."/>
            <person name="Coutinho P.M."/>
            <person name="Erdmann S."/>
            <person name="Fowler T.J."/>
            <person name="Gathman A.C."/>
            <person name="Lombard V."/>
            <person name="Henrissat B."/>
            <person name="Knabe N."/>
            <person name="Kuees U."/>
            <person name="Lilly W.W."/>
            <person name="Lindquist E."/>
            <person name="Lucas S."/>
            <person name="Magnuson J.K."/>
            <person name="Piumi F."/>
            <person name="Raudaskoski M."/>
            <person name="Salamov A."/>
            <person name="Schmutz J."/>
            <person name="Schwarze F.W.M.R."/>
            <person name="vanKuyk P.A."/>
            <person name="Horton J.S."/>
            <person name="Grigoriev I.V."/>
            <person name="Woesten H.A.B."/>
        </authorList>
    </citation>
    <scope>NUCLEOTIDE SEQUENCE [LARGE SCALE GENOMIC DNA]</scope>
    <source>
        <strain evidence="6">H4-8 / FGSC 9210</strain>
    </source>
</reference>
<dbReference type="HOGENOM" id="CLU_934331_0_0_1"/>
<dbReference type="AlphaFoldDB" id="D8QJM4"/>
<keyword evidence="2" id="KW-0175">Coiled coil</keyword>
<evidence type="ECO:0000259" key="4">
    <source>
        <dbReference type="PROSITE" id="PS50089"/>
    </source>
</evidence>
<evidence type="ECO:0000313" key="6">
    <source>
        <dbReference type="Proteomes" id="UP000007431"/>
    </source>
</evidence>
<keyword evidence="6" id="KW-1185">Reference proteome</keyword>
<dbReference type="RefSeq" id="XP_003027022.1">
    <property type="nucleotide sequence ID" value="XM_003026976.1"/>
</dbReference>
<dbReference type="EMBL" id="GL377314">
    <property type="protein sequence ID" value="EFI92119.1"/>
    <property type="molecule type" value="Genomic_DNA"/>
</dbReference>
<accession>D8QJM4</accession>
<dbReference type="GeneID" id="9593105"/>
<gene>
    <name evidence="5" type="ORF">SCHCODRAFT_238327</name>
</gene>
<feature type="compositionally biased region" description="Basic and acidic residues" evidence="3">
    <location>
        <begin position="279"/>
        <end position="288"/>
    </location>
</feature>
<dbReference type="SUPFAM" id="SSF57850">
    <property type="entry name" value="RING/U-box"/>
    <property type="match status" value="1"/>
</dbReference>
<evidence type="ECO:0000256" key="1">
    <source>
        <dbReference type="PROSITE-ProRule" id="PRU00175"/>
    </source>
</evidence>
<dbReference type="OrthoDB" id="2990641at2759"/>
<dbReference type="InParanoid" id="D8QJM4"/>
<keyword evidence="1" id="KW-0862">Zinc</keyword>
<dbReference type="KEGG" id="scm:SCHCO_01176407"/>
<dbReference type="STRING" id="578458.D8QJM4"/>
<protein>
    <recommendedName>
        <fullName evidence="4">RING-type domain-containing protein</fullName>
    </recommendedName>
</protein>
<keyword evidence="1" id="KW-0863">Zinc-finger</keyword>
<sequence length="298" mass="33638">MPKAYCPICTCYLNILDMRLFGCGHGCCARCISQLARQACPACRRPFTRDDPYTLHVEVLEDADVPEPIETATRRLERVLTGTNLAVAKAAQQSLQALAEKLGDEGKVDAGVLNAAISLLDKRVAPLLNHITNQRHTIRELMESVDRGLPLDRDLKTRQLQRRLERAEDERDRARQALRAAGATLAAAREDAFAHPEVLAVREERDELQGRLSTVRRQLDVALEQELARKKRNPFAQSAMQRENQSLKSRVAELEQKLANAERPSLRLRVCDNFNTNGEDTRTRHEPFHPQALGLDLR</sequence>
<dbReference type="InterPro" id="IPR013083">
    <property type="entry name" value="Znf_RING/FYVE/PHD"/>
</dbReference>
<feature type="coiled-coil region" evidence="2">
    <location>
        <begin position="157"/>
        <end position="264"/>
    </location>
</feature>
<feature type="region of interest" description="Disordered" evidence="3">
    <location>
        <begin position="276"/>
        <end position="298"/>
    </location>
</feature>
<dbReference type="SMART" id="SM00184">
    <property type="entry name" value="RING"/>
    <property type="match status" value="1"/>
</dbReference>
<name>D8QJM4_SCHCM</name>
<feature type="domain" description="RING-type" evidence="4">
    <location>
        <begin position="6"/>
        <end position="44"/>
    </location>
</feature>
<evidence type="ECO:0000313" key="5">
    <source>
        <dbReference type="EMBL" id="EFI92119.1"/>
    </source>
</evidence>
<dbReference type="Gene3D" id="3.30.40.10">
    <property type="entry name" value="Zinc/RING finger domain, C3HC4 (zinc finger)"/>
    <property type="match status" value="1"/>
</dbReference>